<evidence type="ECO:0000313" key="6">
    <source>
        <dbReference type="EMBL" id="MDQ2104797.1"/>
    </source>
</evidence>
<dbReference type="InterPro" id="IPR014710">
    <property type="entry name" value="RmlC-like_jellyroll"/>
</dbReference>
<dbReference type="CDD" id="cd00038">
    <property type="entry name" value="CAP_ED"/>
    <property type="match status" value="1"/>
</dbReference>
<sequence length="237" mass="26130">MRQGALTLMRDLPLFEGVGDETLEALTYGALLQWFPRETRLFAEGEIPDFLHILVEGTAMLAGCDEAGQETVIDIVRPSDCFVPAAVLADRPYLMSGRTLEPSRILMLAAPVLRAQVARDHALALRMMSTLVGQCRGLVREVKNLKLRSTTQRLAAFILSQVDPSRSDAAEDGATVELPVSKRVLASRLGMTPEQLSRTFTKLSPDQLHVTGNTVRVRSVERLRRHCNVGHPNGNHP</sequence>
<evidence type="ECO:0000256" key="1">
    <source>
        <dbReference type="ARBA" id="ARBA00023015"/>
    </source>
</evidence>
<evidence type="ECO:0000259" key="5">
    <source>
        <dbReference type="PROSITE" id="PS51063"/>
    </source>
</evidence>
<evidence type="ECO:0000313" key="7">
    <source>
        <dbReference type="Proteomes" id="UP001227317"/>
    </source>
</evidence>
<feature type="domain" description="Cyclic nucleotide-binding" evidence="4">
    <location>
        <begin position="14"/>
        <end position="134"/>
    </location>
</feature>
<gene>
    <name evidence="6" type="ORF">QSG27_19005</name>
</gene>
<dbReference type="Pfam" id="PF13545">
    <property type="entry name" value="HTH_Crp_2"/>
    <property type="match status" value="1"/>
</dbReference>
<keyword evidence="1" id="KW-0805">Transcription regulation</keyword>
<dbReference type="PROSITE" id="PS51063">
    <property type="entry name" value="HTH_CRP_2"/>
    <property type="match status" value="1"/>
</dbReference>
<dbReference type="SUPFAM" id="SSF51206">
    <property type="entry name" value="cAMP-binding domain-like"/>
    <property type="match status" value="1"/>
</dbReference>
<reference evidence="6 7" key="1">
    <citation type="submission" date="2023-06" db="EMBL/GenBank/DDBJ databases">
        <title>Azospirillum isscasensis sp.nov, a bacterium isolated from rhizosphere soil of rice.</title>
        <authorList>
            <person name="Wang H."/>
        </authorList>
    </citation>
    <scope>NUCLEOTIDE SEQUENCE [LARGE SCALE GENOMIC DNA]</scope>
    <source>
        <strain evidence="6 7">C340-1</strain>
    </source>
</reference>
<dbReference type="InterPro" id="IPR036390">
    <property type="entry name" value="WH_DNA-bd_sf"/>
</dbReference>
<dbReference type="EMBL" id="JAUJFI010000104">
    <property type="protein sequence ID" value="MDQ2104797.1"/>
    <property type="molecule type" value="Genomic_DNA"/>
</dbReference>
<evidence type="ECO:0000256" key="2">
    <source>
        <dbReference type="ARBA" id="ARBA00023125"/>
    </source>
</evidence>
<proteinExistence type="predicted"/>
<dbReference type="PANTHER" id="PTHR24567:SF26">
    <property type="entry name" value="REGULATORY PROTEIN YEIL"/>
    <property type="match status" value="1"/>
</dbReference>
<keyword evidence="2" id="KW-0238">DNA-binding</keyword>
<name>A0ABU0WLV1_9PROT</name>
<accession>A0ABU0WLV1</accession>
<evidence type="ECO:0000256" key="3">
    <source>
        <dbReference type="ARBA" id="ARBA00023163"/>
    </source>
</evidence>
<dbReference type="NCBIfam" id="NF006901">
    <property type="entry name" value="PRK09392.1"/>
    <property type="match status" value="1"/>
</dbReference>
<dbReference type="SMART" id="SM00419">
    <property type="entry name" value="HTH_CRP"/>
    <property type="match status" value="1"/>
</dbReference>
<protein>
    <submittedName>
        <fullName evidence="6">Helix-turn-helix domain-containing protein</fullName>
    </submittedName>
</protein>
<keyword evidence="3" id="KW-0804">Transcription</keyword>
<dbReference type="Proteomes" id="UP001227317">
    <property type="component" value="Unassembled WGS sequence"/>
</dbReference>
<dbReference type="Pfam" id="PF00027">
    <property type="entry name" value="cNMP_binding"/>
    <property type="match status" value="1"/>
</dbReference>
<dbReference type="Gene3D" id="2.60.120.10">
    <property type="entry name" value="Jelly Rolls"/>
    <property type="match status" value="1"/>
</dbReference>
<dbReference type="InterPro" id="IPR000595">
    <property type="entry name" value="cNMP-bd_dom"/>
</dbReference>
<evidence type="ECO:0000259" key="4">
    <source>
        <dbReference type="PROSITE" id="PS50042"/>
    </source>
</evidence>
<dbReference type="InterPro" id="IPR036388">
    <property type="entry name" value="WH-like_DNA-bd_sf"/>
</dbReference>
<keyword evidence="7" id="KW-1185">Reference proteome</keyword>
<organism evidence="6 7">
    <name type="scientific">Azospirillum isscasi</name>
    <dbReference type="NCBI Taxonomy" id="3053926"/>
    <lineage>
        <taxon>Bacteria</taxon>
        <taxon>Pseudomonadati</taxon>
        <taxon>Pseudomonadota</taxon>
        <taxon>Alphaproteobacteria</taxon>
        <taxon>Rhodospirillales</taxon>
        <taxon>Azospirillaceae</taxon>
        <taxon>Azospirillum</taxon>
    </lineage>
</organism>
<dbReference type="RefSeq" id="WP_306708869.1">
    <property type="nucleotide sequence ID" value="NZ_JAUJFI010000104.1"/>
</dbReference>
<dbReference type="InterPro" id="IPR050397">
    <property type="entry name" value="Env_Response_Regulators"/>
</dbReference>
<feature type="domain" description="HTH crp-type" evidence="5">
    <location>
        <begin position="148"/>
        <end position="221"/>
    </location>
</feature>
<dbReference type="PANTHER" id="PTHR24567">
    <property type="entry name" value="CRP FAMILY TRANSCRIPTIONAL REGULATORY PROTEIN"/>
    <property type="match status" value="1"/>
</dbReference>
<dbReference type="InterPro" id="IPR012318">
    <property type="entry name" value="HTH_CRP"/>
</dbReference>
<dbReference type="SUPFAM" id="SSF46785">
    <property type="entry name" value="Winged helix' DNA-binding domain"/>
    <property type="match status" value="1"/>
</dbReference>
<dbReference type="InterPro" id="IPR018490">
    <property type="entry name" value="cNMP-bd_dom_sf"/>
</dbReference>
<dbReference type="PROSITE" id="PS50042">
    <property type="entry name" value="CNMP_BINDING_3"/>
    <property type="match status" value="1"/>
</dbReference>
<comment type="caution">
    <text evidence="6">The sequence shown here is derived from an EMBL/GenBank/DDBJ whole genome shotgun (WGS) entry which is preliminary data.</text>
</comment>
<dbReference type="Gene3D" id="1.10.10.10">
    <property type="entry name" value="Winged helix-like DNA-binding domain superfamily/Winged helix DNA-binding domain"/>
    <property type="match status" value="1"/>
</dbReference>